<evidence type="ECO:0000256" key="9">
    <source>
        <dbReference type="ARBA" id="ARBA00022801"/>
    </source>
</evidence>
<evidence type="ECO:0000256" key="6">
    <source>
        <dbReference type="ARBA" id="ARBA00022670"/>
    </source>
</evidence>
<evidence type="ECO:0000256" key="19">
    <source>
        <dbReference type="ARBA" id="ARBA00055395"/>
    </source>
</evidence>
<dbReference type="FunFam" id="2.40.70.10:FF:000002">
    <property type="entry name" value="Vacuolar aspartic proteinase"/>
    <property type="match status" value="1"/>
</dbReference>
<comment type="function">
    <text evidence="19">Vacuolar aspartic endopeptidase which is probably also secreted and contributes to virulence.</text>
</comment>
<keyword evidence="9 27" id="KW-0378">Hydrolase</keyword>
<evidence type="ECO:0000259" key="30">
    <source>
        <dbReference type="PROSITE" id="PS50172"/>
    </source>
</evidence>
<dbReference type="Gene3D" id="3.40.50.10190">
    <property type="entry name" value="BRCT domain"/>
    <property type="match status" value="1"/>
</dbReference>
<keyword evidence="13" id="KW-0325">Glycoprotein</keyword>
<dbReference type="VEuPathDB" id="FungiDB:TERG_12440"/>
<evidence type="ECO:0000256" key="3">
    <source>
        <dbReference type="ARBA" id="ARBA00007447"/>
    </source>
</evidence>
<evidence type="ECO:0000256" key="27">
    <source>
        <dbReference type="RuleBase" id="RU000454"/>
    </source>
</evidence>
<feature type="compositionally biased region" description="Low complexity" evidence="28">
    <location>
        <begin position="843"/>
        <end position="858"/>
    </location>
</feature>
<dbReference type="Pfam" id="PF00026">
    <property type="entry name" value="Asp"/>
    <property type="match status" value="1"/>
</dbReference>
<dbReference type="Pfam" id="PF00533">
    <property type="entry name" value="BRCT"/>
    <property type="match status" value="1"/>
</dbReference>
<dbReference type="GO" id="GO:0004722">
    <property type="term" value="F:protein serine/threonine phosphatase activity"/>
    <property type="evidence" value="ECO:0007669"/>
    <property type="project" value="UniProtKB-EC"/>
</dbReference>
<feature type="domain" description="FCP1 homology" evidence="31">
    <location>
        <begin position="652"/>
        <end position="828"/>
    </location>
</feature>
<dbReference type="PROSITE" id="PS51767">
    <property type="entry name" value="PEPTIDASE_A1"/>
    <property type="match status" value="1"/>
</dbReference>
<dbReference type="InterPro" id="IPR036412">
    <property type="entry name" value="HAD-like_sf"/>
</dbReference>
<dbReference type="PANTHER" id="PTHR47966:SF51">
    <property type="entry name" value="BETA-SITE APP-CLEAVING ENZYME, ISOFORM A-RELATED"/>
    <property type="match status" value="1"/>
</dbReference>
<feature type="region of interest" description="Disordered" evidence="28">
    <location>
        <begin position="932"/>
        <end position="962"/>
    </location>
</feature>
<evidence type="ECO:0000256" key="16">
    <source>
        <dbReference type="ARBA" id="ARBA00047761"/>
    </source>
</evidence>
<comment type="catalytic activity">
    <reaction evidence="17">
        <text>O-phospho-L-threonyl-[protein] + H2O = L-threonyl-[protein] + phosphate</text>
        <dbReference type="Rhea" id="RHEA:47004"/>
        <dbReference type="Rhea" id="RHEA-COMP:11060"/>
        <dbReference type="Rhea" id="RHEA-COMP:11605"/>
        <dbReference type="ChEBI" id="CHEBI:15377"/>
        <dbReference type="ChEBI" id="CHEBI:30013"/>
        <dbReference type="ChEBI" id="CHEBI:43474"/>
        <dbReference type="ChEBI" id="CHEBI:61977"/>
        <dbReference type="EC" id="3.1.3.16"/>
    </reaction>
</comment>
<dbReference type="InterPro" id="IPR004274">
    <property type="entry name" value="FCP1_dom"/>
</dbReference>
<dbReference type="GO" id="GO:0006508">
    <property type="term" value="P:proteolysis"/>
    <property type="evidence" value="ECO:0007669"/>
    <property type="project" value="UniProtKB-KW"/>
</dbReference>
<evidence type="ECO:0000256" key="28">
    <source>
        <dbReference type="SAM" id="MobiDB-lite"/>
    </source>
</evidence>
<feature type="compositionally biased region" description="Basic and acidic residues" evidence="28">
    <location>
        <begin position="1208"/>
        <end position="1217"/>
    </location>
</feature>
<feature type="compositionally biased region" description="Acidic residues" evidence="28">
    <location>
        <begin position="1158"/>
        <end position="1168"/>
    </location>
</feature>
<keyword evidence="8 27" id="KW-0064">Aspartyl protease</keyword>
<feature type="chain" id="PRO_5008085818" description="Probable vacuolar protease A" evidence="29">
    <location>
        <begin position="19"/>
        <end position="1362"/>
    </location>
</feature>
<dbReference type="Proteomes" id="UP000243015">
    <property type="component" value="Unassembled WGS sequence"/>
</dbReference>
<gene>
    <name evidence="33" type="ORF">A7C99_3587</name>
</gene>
<feature type="compositionally biased region" description="Acidic residues" evidence="28">
    <location>
        <begin position="1245"/>
        <end position="1258"/>
    </location>
</feature>
<dbReference type="EC" id="3.1.3.16" evidence="4"/>
<dbReference type="EMBL" id="LHPM01000014">
    <property type="protein sequence ID" value="OAL65105.1"/>
    <property type="molecule type" value="Genomic_DNA"/>
</dbReference>
<protein>
    <recommendedName>
        <fullName evidence="21">Probable vacuolar protease A</fullName>
        <ecNumber evidence="4">3.1.3.16</ecNumber>
        <ecNumber evidence="20">3.4.23.25</ecNumber>
    </recommendedName>
    <alternativeName>
        <fullName evidence="24">Aspartic endopeptidase PEP2</fullName>
    </alternativeName>
    <alternativeName>
        <fullName evidence="23">Aspartic protease PEP2</fullName>
    </alternativeName>
    <alternativeName>
        <fullName evidence="22">CTD phosphatase FCP1</fullName>
    </alternativeName>
    <alternativeName>
        <fullName evidence="15">RNA polymerase II subunit A C-terminal domain phosphatase</fullName>
    </alternativeName>
</protein>
<evidence type="ECO:0000256" key="14">
    <source>
        <dbReference type="ARBA" id="ARBA00023242"/>
    </source>
</evidence>
<accession>A0A178EZC8</accession>
<feature type="signal peptide" evidence="29">
    <location>
        <begin position="1"/>
        <end position="18"/>
    </location>
</feature>
<feature type="compositionally biased region" description="Acidic residues" evidence="28">
    <location>
        <begin position="1325"/>
        <end position="1334"/>
    </location>
</feature>
<dbReference type="SUPFAM" id="SSF50630">
    <property type="entry name" value="Acid proteases"/>
    <property type="match status" value="1"/>
</dbReference>
<evidence type="ECO:0000256" key="5">
    <source>
        <dbReference type="ARBA" id="ARBA00022554"/>
    </source>
</evidence>
<keyword evidence="12 26" id="KW-1015">Disulfide bond</keyword>
<comment type="catalytic activity">
    <reaction evidence="18">
        <text>Hydrolysis of proteins with broad specificity for peptide bonds. Cleaves -Leu-Leu-|-Val-Tyr- bond in a synthetic substrate. Does not act on esters of Tyr or Arg.</text>
        <dbReference type="EC" id="3.4.23.25"/>
    </reaction>
</comment>
<evidence type="ECO:0000256" key="29">
    <source>
        <dbReference type="SAM" id="SignalP"/>
    </source>
</evidence>
<dbReference type="EC" id="3.4.23.25" evidence="20"/>
<evidence type="ECO:0000256" key="13">
    <source>
        <dbReference type="ARBA" id="ARBA00023180"/>
    </source>
</evidence>
<dbReference type="GO" id="GO:0004190">
    <property type="term" value="F:aspartic-type endopeptidase activity"/>
    <property type="evidence" value="ECO:0007669"/>
    <property type="project" value="UniProtKB-KW"/>
</dbReference>
<dbReference type="Gene3D" id="3.40.50.1000">
    <property type="entry name" value="HAD superfamily/HAD-like"/>
    <property type="match status" value="1"/>
</dbReference>
<keyword evidence="5" id="KW-0926">Vacuole</keyword>
<evidence type="ECO:0000313" key="34">
    <source>
        <dbReference type="Proteomes" id="UP000243015"/>
    </source>
</evidence>
<dbReference type="Pfam" id="PF03031">
    <property type="entry name" value="NIF"/>
    <property type="match status" value="1"/>
</dbReference>
<feature type="region of interest" description="Disordered" evidence="28">
    <location>
        <begin position="1126"/>
        <end position="1334"/>
    </location>
</feature>
<dbReference type="InterPro" id="IPR033121">
    <property type="entry name" value="PEPTIDASE_A1"/>
</dbReference>
<evidence type="ECO:0000256" key="26">
    <source>
        <dbReference type="PIRSR" id="PIRSR601461-2"/>
    </source>
</evidence>
<evidence type="ECO:0000256" key="17">
    <source>
        <dbReference type="ARBA" id="ARBA00048336"/>
    </source>
</evidence>
<evidence type="ECO:0000259" key="32">
    <source>
        <dbReference type="PROSITE" id="PS51767"/>
    </source>
</evidence>
<dbReference type="InterPro" id="IPR001461">
    <property type="entry name" value="Aspartic_peptidase_A1"/>
</dbReference>
<dbReference type="Gene3D" id="1.10.287.10">
    <property type="entry name" value="S15/NS1, RNA-binding"/>
    <property type="match status" value="1"/>
</dbReference>
<evidence type="ECO:0000256" key="7">
    <source>
        <dbReference type="ARBA" id="ARBA00022729"/>
    </source>
</evidence>
<evidence type="ECO:0000256" key="11">
    <source>
        <dbReference type="ARBA" id="ARBA00023145"/>
    </source>
</evidence>
<dbReference type="PRINTS" id="PR00792">
    <property type="entry name" value="PEPSIN"/>
</dbReference>
<dbReference type="InterPro" id="IPR036420">
    <property type="entry name" value="BRCT_dom_sf"/>
</dbReference>
<organism evidence="33 34">
    <name type="scientific">Trichophyton rubrum</name>
    <name type="common">Athlete's foot fungus</name>
    <name type="synonym">Epidermophyton rubrum</name>
    <dbReference type="NCBI Taxonomy" id="5551"/>
    <lineage>
        <taxon>Eukaryota</taxon>
        <taxon>Fungi</taxon>
        <taxon>Dikarya</taxon>
        <taxon>Ascomycota</taxon>
        <taxon>Pezizomycotina</taxon>
        <taxon>Eurotiomycetes</taxon>
        <taxon>Eurotiomycetidae</taxon>
        <taxon>Onygenales</taxon>
        <taxon>Arthrodermataceae</taxon>
        <taxon>Trichophyton</taxon>
    </lineage>
</organism>
<dbReference type="SUPFAM" id="SSF52113">
    <property type="entry name" value="BRCT domain"/>
    <property type="match status" value="1"/>
</dbReference>
<evidence type="ECO:0000256" key="10">
    <source>
        <dbReference type="ARBA" id="ARBA00022912"/>
    </source>
</evidence>
<dbReference type="GO" id="GO:0005775">
    <property type="term" value="C:vacuolar lumen"/>
    <property type="evidence" value="ECO:0007669"/>
    <property type="project" value="UniProtKB-SubCell"/>
</dbReference>
<dbReference type="InterPro" id="IPR021109">
    <property type="entry name" value="Peptidase_aspartic_dom_sf"/>
</dbReference>
<keyword evidence="14" id="KW-0539">Nucleus</keyword>
<dbReference type="Gene3D" id="2.40.70.10">
    <property type="entry name" value="Acid Proteases"/>
    <property type="match status" value="2"/>
</dbReference>
<keyword evidence="7 29" id="KW-0732">Signal</keyword>
<evidence type="ECO:0000256" key="24">
    <source>
        <dbReference type="ARBA" id="ARBA00079734"/>
    </source>
</evidence>
<dbReference type="InterPro" id="IPR001357">
    <property type="entry name" value="BRCT_dom"/>
</dbReference>
<feature type="compositionally biased region" description="Polar residues" evidence="28">
    <location>
        <begin position="867"/>
        <end position="886"/>
    </location>
</feature>
<evidence type="ECO:0000256" key="18">
    <source>
        <dbReference type="ARBA" id="ARBA00052037"/>
    </source>
</evidence>
<comment type="caution">
    <text evidence="33">The sequence shown here is derived from an EMBL/GenBank/DDBJ whole genome shotgun (WGS) entry which is preliminary data.</text>
</comment>
<dbReference type="NCBIfam" id="TIGR02250">
    <property type="entry name" value="FCP1_euk"/>
    <property type="match status" value="1"/>
</dbReference>
<dbReference type="SMART" id="SM00292">
    <property type="entry name" value="BRCT"/>
    <property type="match status" value="1"/>
</dbReference>
<dbReference type="InterPro" id="IPR023214">
    <property type="entry name" value="HAD_sf"/>
</dbReference>
<dbReference type="FunFam" id="2.40.70.10:FF:000036">
    <property type="entry name" value="Vacuolar aspartic protease"/>
    <property type="match status" value="1"/>
</dbReference>
<dbReference type="GO" id="GO:0000324">
    <property type="term" value="C:fungal-type vacuole"/>
    <property type="evidence" value="ECO:0007669"/>
    <property type="project" value="TreeGrafter"/>
</dbReference>
<proteinExistence type="inferred from homology"/>
<feature type="compositionally biased region" description="Polar residues" evidence="28">
    <location>
        <begin position="1284"/>
        <end position="1294"/>
    </location>
</feature>
<dbReference type="SMART" id="SM00577">
    <property type="entry name" value="CPDc"/>
    <property type="match status" value="1"/>
</dbReference>
<evidence type="ECO:0000256" key="2">
    <source>
        <dbReference type="ARBA" id="ARBA00004410"/>
    </source>
</evidence>
<evidence type="ECO:0000256" key="21">
    <source>
        <dbReference type="ARBA" id="ARBA00071871"/>
    </source>
</evidence>
<dbReference type="FunFam" id="3.40.50.10190:FF:000049">
    <property type="entry name" value="RNA Polymerase II CTD phosphatase Fcp1"/>
    <property type="match status" value="1"/>
</dbReference>
<dbReference type="PROSITE" id="PS50969">
    <property type="entry name" value="FCP1"/>
    <property type="match status" value="1"/>
</dbReference>
<feature type="domain" description="BRCT" evidence="30">
    <location>
        <begin position="1032"/>
        <end position="1125"/>
    </location>
</feature>
<name>A0A178EZC8_TRIRU</name>
<feature type="region of interest" description="Disordered" evidence="28">
    <location>
        <begin position="828"/>
        <end position="886"/>
    </location>
</feature>
<sequence>MKGSLLLAGATLLGCTSAKLHSLKLKKVSLKEQLEHADIDVQIKSLGQKYMGIRPEQHEQQMFKEQTPIEAESGHNVLIDNFLNAQYFSEISIGTPPQTFKVVLDTGSSNLWVPGKDCSSIACFLHSTYDSSASSTYSRNGTKFAIRYGSGSLEGFVSRDNVKIGDLTIKNQLFAEATSEPGLAFAFGRFDGIMGMGFSSISVNGIPPPFYNMIDQGLLDEPVFSFYLGDTNKDGDQSVVTFGGSDTNHFTGDMTTIPLRRKAYWEVDFDAISLGKDTAALENTGIILDTGTSLIALPTTLAEMINTQIGATKSWNGQYTLDCAKRDSLPDVTFTLSGHNFTIGPHDYTLEVSGTCISSFMGMDFPEPVGPLAILGDSFLRRYYSVYDLGKGTDPNPPKRPLSKYSVVPVYYSSSDWQNDLVSVAEAVAMHRHQLVLCPLGAPLVATRIATVKPTTLHNALPLSIALPYPATWHRNYLSFSTYTTRPTCFLQLDSQGMQLKLSTSLYYPITVTDLLKKTGDEVSQGDGLFSYTYRTTVTEGDGLGNKVDVVRTFPTRFESTVDGTLVAWKIRKGQVIEAPINIAEIDEPCAHEVQFGGMCANCGKDMTHASYNTDVLDSQRAPIRMVHDNSALTVSESEATRVEEDAKRRLLSSRRLSLVVDLDQTIIHATVDPTVAEWQQDKDNPNHDAVKDVRCFQLVDDGPGMRGCWYYIKLRPGLEEFLKVISTLYELHIYTMGTRAYAQNVANIVDPDKKIFGDRILSRDESGSLTAKNLQRLFPVDTKMVVIIDDRGDVWKWSENLIKVSPYDFFIGIGDINSSFLPKKQELKAKPKPGSKAKKLIPAAPADAADASTAATEGAEKPEPNGSKSEASVANETAPTGPEQSTLEQLVTMGGGDNPVLLQEQTSQQEEVIAHQVEERPLLQKQKLLDAEDEAAETQQSTENGDSSSDESQDSVKHHRHHLLEDNDSELPLLQERLQLIHQRFFEEYDRRRTQTLGGRVTALTGHRAPAKDKAVDLQIVPDVKVLMPEIKRVALGSVILVFSGVLPLGTDTQNADISLWAKSFGATITSKINSRTTHLVAGRNRTAKVREATRYPKIKIVTVQWLLDCMIQWKHLDEEPYLVPVHPDDMGEPIGSSENSPDSKENADDSFPSSSEESDPTSDDDTASVRSSKLAKRRRNSDEEIRLSAGLTDQSRLGYDEQEQATVHDELKEFLGSDNEDSESDSDFSMLFPDKKRKREATEEADGGVNEEEDTSAEGSGSRLSQKIKRSHERTTGLKEVSTAQPSISATEPTADAEMEAGREALMGDLPDVEPKYKGLDPVVDDPEDDEDALEREMMAAFDEDPDWEQNAAEDEEDAN</sequence>
<dbReference type="CDD" id="cd17729">
    <property type="entry name" value="BRCT_CTDP1"/>
    <property type="match status" value="1"/>
</dbReference>
<keyword evidence="11" id="KW-0865">Zymogen</keyword>
<feature type="active site" evidence="25">
    <location>
        <position position="105"/>
    </location>
</feature>
<evidence type="ECO:0000256" key="22">
    <source>
        <dbReference type="ARBA" id="ARBA00078580"/>
    </source>
</evidence>
<comment type="similarity">
    <text evidence="3 27">Belongs to the peptidase A1 family.</text>
</comment>
<dbReference type="VEuPathDB" id="FungiDB:TERG_06704"/>
<dbReference type="PROSITE" id="PS00141">
    <property type="entry name" value="ASP_PROTEASE"/>
    <property type="match status" value="2"/>
</dbReference>
<evidence type="ECO:0000313" key="33">
    <source>
        <dbReference type="EMBL" id="OAL65105.1"/>
    </source>
</evidence>
<keyword evidence="10" id="KW-0904">Protein phosphatase</keyword>
<feature type="active site" evidence="25">
    <location>
        <position position="289"/>
    </location>
</feature>
<evidence type="ECO:0000256" key="4">
    <source>
        <dbReference type="ARBA" id="ARBA00013081"/>
    </source>
</evidence>
<evidence type="ECO:0000256" key="23">
    <source>
        <dbReference type="ARBA" id="ARBA00079414"/>
    </source>
</evidence>
<feature type="compositionally biased region" description="Basic residues" evidence="28">
    <location>
        <begin position="831"/>
        <end position="840"/>
    </location>
</feature>
<dbReference type="PANTHER" id="PTHR47966">
    <property type="entry name" value="BETA-SITE APP-CLEAVING ENZYME, ISOFORM A-RELATED"/>
    <property type="match status" value="1"/>
</dbReference>
<evidence type="ECO:0000256" key="1">
    <source>
        <dbReference type="ARBA" id="ARBA00004123"/>
    </source>
</evidence>
<evidence type="ECO:0000259" key="31">
    <source>
        <dbReference type="PROSITE" id="PS50969"/>
    </source>
</evidence>
<evidence type="ECO:0000256" key="8">
    <source>
        <dbReference type="ARBA" id="ARBA00022750"/>
    </source>
</evidence>
<dbReference type="InterPro" id="IPR011947">
    <property type="entry name" value="FCP1_euk"/>
</dbReference>
<comment type="subcellular location">
    <subcellularLocation>
        <location evidence="1">Nucleus</location>
    </subcellularLocation>
    <subcellularLocation>
        <location evidence="2">Vacuole lumen</location>
    </subcellularLocation>
</comment>
<dbReference type="GO" id="GO:0005634">
    <property type="term" value="C:nucleus"/>
    <property type="evidence" value="ECO:0007669"/>
    <property type="project" value="UniProtKB-SubCell"/>
</dbReference>
<dbReference type="CDD" id="cd07521">
    <property type="entry name" value="HAD_FCP1-like"/>
    <property type="match status" value="1"/>
</dbReference>
<comment type="catalytic activity">
    <reaction evidence="16">
        <text>O-phospho-L-seryl-[protein] + H2O = L-seryl-[protein] + phosphate</text>
        <dbReference type="Rhea" id="RHEA:20629"/>
        <dbReference type="Rhea" id="RHEA-COMP:9863"/>
        <dbReference type="Rhea" id="RHEA-COMP:11604"/>
        <dbReference type="ChEBI" id="CHEBI:15377"/>
        <dbReference type="ChEBI" id="CHEBI:29999"/>
        <dbReference type="ChEBI" id="CHEBI:43474"/>
        <dbReference type="ChEBI" id="CHEBI:83421"/>
        <dbReference type="EC" id="3.1.3.16"/>
    </reaction>
</comment>
<dbReference type="FunFam" id="3.40.50.1000:FF:000142">
    <property type="entry name" value="Similar to FCP1-like phosphatase"/>
    <property type="match status" value="1"/>
</dbReference>
<feature type="compositionally biased region" description="Polar residues" evidence="28">
    <location>
        <begin position="938"/>
        <end position="948"/>
    </location>
</feature>
<dbReference type="InterPro" id="IPR001969">
    <property type="entry name" value="Aspartic_peptidase_AS"/>
</dbReference>
<evidence type="ECO:0000256" key="25">
    <source>
        <dbReference type="PIRSR" id="PIRSR601461-1"/>
    </source>
</evidence>
<feature type="disulfide bond" evidence="26">
    <location>
        <begin position="118"/>
        <end position="123"/>
    </location>
</feature>
<keyword evidence="6 27" id="KW-0645">Protease</keyword>
<evidence type="ECO:0000256" key="20">
    <source>
        <dbReference type="ARBA" id="ARBA00067071"/>
    </source>
</evidence>
<dbReference type="SUPFAM" id="SSF56784">
    <property type="entry name" value="HAD-like"/>
    <property type="match status" value="1"/>
</dbReference>
<evidence type="ECO:0000256" key="15">
    <source>
        <dbReference type="ARBA" id="ARBA00040602"/>
    </source>
</evidence>
<evidence type="ECO:0000256" key="12">
    <source>
        <dbReference type="ARBA" id="ARBA00023157"/>
    </source>
</evidence>
<reference evidence="33 34" key="1">
    <citation type="submission" date="2016-05" db="EMBL/GenBank/DDBJ databases">
        <title>Genome sequencing of Trichophyton rubrum CMCC(F)T1i isolated from hair.</title>
        <authorList>
            <person name="Zhan P."/>
            <person name="Tao Y."/>
            <person name="Liu W."/>
        </authorList>
    </citation>
    <scope>NUCLEOTIDE SEQUENCE [LARGE SCALE GENOMIC DNA]</scope>
    <source>
        <strain evidence="34">CMCC(F)T1i</strain>
    </source>
</reference>
<dbReference type="GO" id="GO:0006357">
    <property type="term" value="P:regulation of transcription by RNA polymerase II"/>
    <property type="evidence" value="ECO:0007669"/>
    <property type="project" value="UniProtKB-ARBA"/>
</dbReference>
<dbReference type="PROSITE" id="PS51257">
    <property type="entry name" value="PROKAR_LIPOPROTEIN"/>
    <property type="match status" value="1"/>
</dbReference>
<feature type="domain" description="Peptidase A1" evidence="32">
    <location>
        <begin position="87"/>
        <end position="397"/>
    </location>
</feature>
<dbReference type="PROSITE" id="PS50172">
    <property type="entry name" value="BRCT"/>
    <property type="match status" value="1"/>
</dbReference>